<accession>A0ABW4LSA2</accession>
<organism evidence="2 3">
    <name type="scientific">Bacillus salitolerans</name>
    <dbReference type="NCBI Taxonomy" id="1437434"/>
    <lineage>
        <taxon>Bacteria</taxon>
        <taxon>Bacillati</taxon>
        <taxon>Bacillota</taxon>
        <taxon>Bacilli</taxon>
        <taxon>Bacillales</taxon>
        <taxon>Bacillaceae</taxon>
        <taxon>Bacillus</taxon>
    </lineage>
</organism>
<feature type="signal peptide" evidence="1">
    <location>
        <begin position="1"/>
        <end position="24"/>
    </location>
</feature>
<feature type="chain" id="PRO_5047541505" evidence="1">
    <location>
        <begin position="25"/>
        <end position="42"/>
    </location>
</feature>
<protein>
    <submittedName>
        <fullName evidence="2">Uncharacterized protein</fullName>
    </submittedName>
</protein>
<sequence length="42" mass="4704">MKKWFAGLCILTAVLLLCGFQNYSVDNTAFTLVDTNELPSEH</sequence>
<gene>
    <name evidence="2" type="ORF">ACFSCX_10350</name>
</gene>
<reference evidence="3" key="1">
    <citation type="journal article" date="2019" name="Int. J. Syst. Evol. Microbiol.">
        <title>The Global Catalogue of Microorganisms (GCM) 10K type strain sequencing project: providing services to taxonomists for standard genome sequencing and annotation.</title>
        <authorList>
            <consortium name="The Broad Institute Genomics Platform"/>
            <consortium name="The Broad Institute Genome Sequencing Center for Infectious Disease"/>
            <person name="Wu L."/>
            <person name="Ma J."/>
        </authorList>
    </citation>
    <scope>NUCLEOTIDE SEQUENCE [LARGE SCALE GENOMIC DNA]</scope>
    <source>
        <strain evidence="3">CCUG 49339</strain>
    </source>
</reference>
<evidence type="ECO:0000313" key="2">
    <source>
        <dbReference type="EMBL" id="MFD1736963.1"/>
    </source>
</evidence>
<keyword evidence="1" id="KW-0732">Signal</keyword>
<evidence type="ECO:0000256" key="1">
    <source>
        <dbReference type="SAM" id="SignalP"/>
    </source>
</evidence>
<keyword evidence="3" id="KW-1185">Reference proteome</keyword>
<evidence type="ECO:0000313" key="3">
    <source>
        <dbReference type="Proteomes" id="UP001597214"/>
    </source>
</evidence>
<dbReference type="RefSeq" id="WP_377928154.1">
    <property type="nucleotide sequence ID" value="NZ_JBHUEM010000014.1"/>
</dbReference>
<dbReference type="EMBL" id="JBHUEM010000014">
    <property type="protein sequence ID" value="MFD1736963.1"/>
    <property type="molecule type" value="Genomic_DNA"/>
</dbReference>
<name>A0ABW4LSA2_9BACI</name>
<comment type="caution">
    <text evidence="2">The sequence shown here is derived from an EMBL/GenBank/DDBJ whole genome shotgun (WGS) entry which is preliminary data.</text>
</comment>
<dbReference type="Proteomes" id="UP001597214">
    <property type="component" value="Unassembled WGS sequence"/>
</dbReference>
<proteinExistence type="predicted"/>